<comment type="caution">
    <text evidence="3">The sequence shown here is derived from an EMBL/GenBank/DDBJ whole genome shotgun (WGS) entry which is preliminary data.</text>
</comment>
<feature type="transmembrane region" description="Helical" evidence="1">
    <location>
        <begin position="177"/>
        <end position="195"/>
    </location>
</feature>
<evidence type="ECO:0000313" key="4">
    <source>
        <dbReference type="Proteomes" id="UP001165269"/>
    </source>
</evidence>
<feature type="domain" description="Low molecular weight protein antigen 6 PH" evidence="2">
    <location>
        <begin position="69"/>
        <end position="139"/>
    </location>
</feature>
<feature type="transmembrane region" description="Helical" evidence="1">
    <location>
        <begin position="18"/>
        <end position="35"/>
    </location>
</feature>
<dbReference type="RefSeq" id="WP_242765184.1">
    <property type="nucleotide sequence ID" value="NZ_JALDAY010000004.1"/>
</dbReference>
<evidence type="ECO:0000256" key="1">
    <source>
        <dbReference type="SAM" id="Phobius"/>
    </source>
</evidence>
<dbReference type="Proteomes" id="UP001165269">
    <property type="component" value="Unassembled WGS sequence"/>
</dbReference>
<reference evidence="3" key="1">
    <citation type="submission" date="2022-03" db="EMBL/GenBank/DDBJ databases">
        <title>Streptomyces 7R015 and 7R016 isolated from Barleria lupulina in Thailand.</title>
        <authorList>
            <person name="Kanchanasin P."/>
            <person name="Phongsopitanun W."/>
            <person name="Tanasupawat S."/>
        </authorList>
    </citation>
    <scope>NUCLEOTIDE SEQUENCE</scope>
    <source>
        <strain evidence="3">7R015</strain>
    </source>
</reference>
<keyword evidence="4" id="KW-1185">Reference proteome</keyword>
<evidence type="ECO:0000313" key="3">
    <source>
        <dbReference type="EMBL" id="MCI3272024.1"/>
    </source>
</evidence>
<dbReference type="EMBL" id="JALDAY010000004">
    <property type="protein sequence ID" value="MCI3272024.1"/>
    <property type="molecule type" value="Genomic_DNA"/>
</dbReference>
<evidence type="ECO:0000259" key="2">
    <source>
        <dbReference type="Pfam" id="PF10756"/>
    </source>
</evidence>
<dbReference type="Pfam" id="PF10756">
    <property type="entry name" value="bPH_6"/>
    <property type="match status" value="1"/>
</dbReference>
<name>A0ABS9Y4U0_9ACTN</name>
<feature type="transmembrane region" description="Helical" evidence="1">
    <location>
        <begin position="47"/>
        <end position="66"/>
    </location>
</feature>
<sequence length="239" mass="26937">MGGDADGIERVYRRRRRPPGLVVGLLGLVCCNALLQVDGSGEDRDRWFSWMTVAALAVAAAHLVLTQYRAYTRVTREGITVQWAVRSRSWTWQQVYDIRVEPAGRGSSRTSPQWVAYLHDFDGRRFLLPHIDDRQLDDPYAEVSDLCLAADPGRSLGWERLPQVETLILRRAARRKAWIRAALGAALVLLITSAVDTWEVIVGRPEHPFLLFVCVPLASFALLGALLERRWKSLVPAQP</sequence>
<accession>A0ABS9Y4U0</accession>
<organism evidence="3 4">
    <name type="scientific">Streptomyces cylindrosporus</name>
    <dbReference type="NCBI Taxonomy" id="2927583"/>
    <lineage>
        <taxon>Bacteria</taxon>
        <taxon>Bacillati</taxon>
        <taxon>Actinomycetota</taxon>
        <taxon>Actinomycetes</taxon>
        <taxon>Kitasatosporales</taxon>
        <taxon>Streptomycetaceae</taxon>
        <taxon>Streptomyces</taxon>
    </lineage>
</organism>
<gene>
    <name evidence="3" type="ORF">MQP27_12965</name>
</gene>
<feature type="transmembrane region" description="Helical" evidence="1">
    <location>
        <begin position="207"/>
        <end position="227"/>
    </location>
</feature>
<keyword evidence="1" id="KW-1133">Transmembrane helix</keyword>
<proteinExistence type="predicted"/>
<protein>
    <submittedName>
        <fullName evidence="3">PH domain-containing protein</fullName>
    </submittedName>
</protein>
<keyword evidence="1" id="KW-0472">Membrane</keyword>
<dbReference type="InterPro" id="IPR019692">
    <property type="entry name" value="CFP-6_PH"/>
</dbReference>
<keyword evidence="1" id="KW-0812">Transmembrane</keyword>